<dbReference type="GO" id="GO:0015421">
    <property type="term" value="F:ABC-type oligopeptide transporter activity"/>
    <property type="evidence" value="ECO:0007669"/>
    <property type="project" value="TreeGrafter"/>
</dbReference>
<dbReference type="EMBL" id="FQVH01000003">
    <property type="protein sequence ID" value="SHE62525.1"/>
    <property type="molecule type" value="Genomic_DNA"/>
</dbReference>
<dbReference type="Pfam" id="PF00664">
    <property type="entry name" value="ABC_membrane"/>
    <property type="match status" value="1"/>
</dbReference>
<dbReference type="SMART" id="SM00382">
    <property type="entry name" value="AAA"/>
    <property type="match status" value="1"/>
</dbReference>
<dbReference type="PROSITE" id="PS50893">
    <property type="entry name" value="ABC_TRANSPORTER_2"/>
    <property type="match status" value="1"/>
</dbReference>
<dbReference type="GO" id="GO:0005886">
    <property type="term" value="C:plasma membrane"/>
    <property type="evidence" value="ECO:0007669"/>
    <property type="project" value="UniProtKB-SubCell"/>
</dbReference>
<evidence type="ECO:0000256" key="4">
    <source>
        <dbReference type="ARBA" id="ARBA00022692"/>
    </source>
</evidence>
<name>A0A1M4V0P4_9THEO</name>
<evidence type="ECO:0000313" key="12">
    <source>
        <dbReference type="EMBL" id="SHE62525.1"/>
    </source>
</evidence>
<feature type="domain" description="ABC transmembrane type-1" evidence="11">
    <location>
        <begin position="20"/>
        <end position="301"/>
    </location>
</feature>
<evidence type="ECO:0000256" key="3">
    <source>
        <dbReference type="ARBA" id="ARBA00022475"/>
    </source>
</evidence>
<evidence type="ECO:0000256" key="5">
    <source>
        <dbReference type="ARBA" id="ARBA00022741"/>
    </source>
</evidence>
<dbReference type="SUPFAM" id="SSF90123">
    <property type="entry name" value="ABC transporter transmembrane region"/>
    <property type="match status" value="1"/>
</dbReference>
<dbReference type="CDD" id="cd18542">
    <property type="entry name" value="ABC_6TM_YknU_like"/>
    <property type="match status" value="1"/>
</dbReference>
<dbReference type="Proteomes" id="UP000184088">
    <property type="component" value="Unassembled WGS sequence"/>
</dbReference>
<dbReference type="AlphaFoldDB" id="A0A1M4V0P4"/>
<dbReference type="InterPro" id="IPR027417">
    <property type="entry name" value="P-loop_NTPase"/>
</dbReference>
<dbReference type="InterPro" id="IPR003593">
    <property type="entry name" value="AAA+_ATPase"/>
</dbReference>
<dbReference type="PROSITE" id="PS00211">
    <property type="entry name" value="ABC_TRANSPORTER_1"/>
    <property type="match status" value="1"/>
</dbReference>
<keyword evidence="7 9" id="KW-1133">Transmembrane helix</keyword>
<proteinExistence type="predicted"/>
<dbReference type="InterPro" id="IPR011527">
    <property type="entry name" value="ABC1_TM_dom"/>
</dbReference>
<keyword evidence="4 9" id="KW-0812">Transmembrane</keyword>
<accession>A0A1M4V0P4</accession>
<dbReference type="PANTHER" id="PTHR43394">
    <property type="entry name" value="ATP-DEPENDENT PERMEASE MDL1, MITOCHONDRIAL"/>
    <property type="match status" value="1"/>
</dbReference>
<dbReference type="GO" id="GO:0016887">
    <property type="term" value="F:ATP hydrolysis activity"/>
    <property type="evidence" value="ECO:0007669"/>
    <property type="project" value="InterPro"/>
</dbReference>
<keyword evidence="13" id="KW-1185">Reference proteome</keyword>
<dbReference type="GO" id="GO:0005524">
    <property type="term" value="F:ATP binding"/>
    <property type="evidence" value="ECO:0007669"/>
    <property type="project" value="UniProtKB-KW"/>
</dbReference>
<evidence type="ECO:0000256" key="9">
    <source>
        <dbReference type="SAM" id="Phobius"/>
    </source>
</evidence>
<dbReference type="Gene3D" id="1.20.1560.10">
    <property type="entry name" value="ABC transporter type 1, transmembrane domain"/>
    <property type="match status" value="1"/>
</dbReference>
<evidence type="ECO:0000256" key="2">
    <source>
        <dbReference type="ARBA" id="ARBA00022448"/>
    </source>
</evidence>
<sequence>MDILKRLFGFMKPYRKYFYIAALLMFANIGLGMINPYLQKLLVNKVLLGKQKGLLIYLLMGMLSVSIVTSLFGYIYSYLVEYTSQRTIADIRHKMLNHLQELSFSFYDKARTGELMSRLTGDLEGVRVFIPGGFLQFFNSATTFIAYLIMLFIINWKLTLLTLILSPFLVTLSMRFDKKIRSAYDELRKQYAVLNTTLQENITGIRVVKAFAQEPKEIEKFKKENINNMNRGIDIGFISGKYSPLMWFIGDMSFVALIWFGGYLVVKGQISLGSLIQFNGYLWAMIWPLRALPNILNMYEQANASGERIFNLLNTKPQIKNSPNPVVPDKIKGHVVFENVSLKYDGEMVLKDINIDAPPGKKIAIMGATGSGKTSIINLIGRYYDVTKGRILIDGYDIRDLDLKTLRSGIGIVMQETFLFSDTIRNNIAFGKPDASMDEIMNAAKAAQAHDFIMEMPDGYDTVVGERGVGLSGGQKQRIAIARAILKNPPILILDDATASVDMETEAEIQRNLEELSKGRTTFIIAHRISSVKDADEIIVLENGSIVERGTHQELIKLKGRYYHNFKEQFRAMLTDEMIEKIVKEVSA</sequence>
<evidence type="ECO:0000256" key="8">
    <source>
        <dbReference type="ARBA" id="ARBA00023136"/>
    </source>
</evidence>
<protein>
    <submittedName>
        <fullName evidence="12">ATP-binding cassette, subfamily B</fullName>
    </submittedName>
</protein>
<evidence type="ECO:0000259" key="11">
    <source>
        <dbReference type="PROSITE" id="PS50929"/>
    </source>
</evidence>
<gene>
    <name evidence="12" type="ORF">SAMN02746089_00550</name>
</gene>
<dbReference type="InterPro" id="IPR003439">
    <property type="entry name" value="ABC_transporter-like_ATP-bd"/>
</dbReference>
<dbReference type="FunFam" id="1.20.1560.10:FF:000011">
    <property type="entry name" value="Multidrug ABC transporter ATP-binding protein"/>
    <property type="match status" value="1"/>
</dbReference>
<reference evidence="12 13" key="1">
    <citation type="submission" date="2016-11" db="EMBL/GenBank/DDBJ databases">
        <authorList>
            <person name="Jaros S."/>
            <person name="Januszkiewicz K."/>
            <person name="Wedrychowicz H."/>
        </authorList>
    </citation>
    <scope>NUCLEOTIDE SEQUENCE [LARGE SCALE GENOMIC DNA]</scope>
    <source>
        <strain evidence="12 13">DSM 17918</strain>
    </source>
</reference>
<feature type="domain" description="ABC transporter" evidence="10">
    <location>
        <begin position="335"/>
        <end position="568"/>
    </location>
</feature>
<feature type="transmembrane region" description="Helical" evidence="9">
    <location>
        <begin position="17"/>
        <end position="34"/>
    </location>
</feature>
<feature type="transmembrane region" description="Helical" evidence="9">
    <location>
        <begin position="54"/>
        <end position="76"/>
    </location>
</feature>
<dbReference type="PROSITE" id="PS50929">
    <property type="entry name" value="ABC_TM1F"/>
    <property type="match status" value="1"/>
</dbReference>
<evidence type="ECO:0000256" key="1">
    <source>
        <dbReference type="ARBA" id="ARBA00004651"/>
    </source>
</evidence>
<dbReference type="Gene3D" id="3.40.50.300">
    <property type="entry name" value="P-loop containing nucleotide triphosphate hydrolases"/>
    <property type="match status" value="1"/>
</dbReference>
<dbReference type="STRING" id="1121256.SAMN02746089_00550"/>
<dbReference type="OrthoDB" id="9762517at2"/>
<dbReference type="SUPFAM" id="SSF52540">
    <property type="entry name" value="P-loop containing nucleoside triphosphate hydrolases"/>
    <property type="match status" value="1"/>
</dbReference>
<organism evidence="12 13">
    <name type="scientific">Caldanaerobius fijiensis DSM 17918</name>
    <dbReference type="NCBI Taxonomy" id="1121256"/>
    <lineage>
        <taxon>Bacteria</taxon>
        <taxon>Bacillati</taxon>
        <taxon>Bacillota</taxon>
        <taxon>Clostridia</taxon>
        <taxon>Thermoanaerobacterales</taxon>
        <taxon>Thermoanaerobacteraceae</taxon>
        <taxon>Caldanaerobius</taxon>
    </lineage>
</organism>
<keyword evidence="6 12" id="KW-0067">ATP-binding</keyword>
<keyword evidence="2" id="KW-0813">Transport</keyword>
<dbReference type="Pfam" id="PF00005">
    <property type="entry name" value="ABC_tran"/>
    <property type="match status" value="1"/>
</dbReference>
<dbReference type="PANTHER" id="PTHR43394:SF1">
    <property type="entry name" value="ATP-BINDING CASSETTE SUB-FAMILY B MEMBER 10, MITOCHONDRIAL"/>
    <property type="match status" value="1"/>
</dbReference>
<evidence type="ECO:0000256" key="6">
    <source>
        <dbReference type="ARBA" id="ARBA00022840"/>
    </source>
</evidence>
<feature type="transmembrane region" description="Helical" evidence="9">
    <location>
        <begin position="144"/>
        <end position="172"/>
    </location>
</feature>
<feature type="transmembrane region" description="Helical" evidence="9">
    <location>
        <begin position="245"/>
        <end position="264"/>
    </location>
</feature>
<evidence type="ECO:0000313" key="13">
    <source>
        <dbReference type="Proteomes" id="UP000184088"/>
    </source>
</evidence>
<evidence type="ECO:0000256" key="7">
    <source>
        <dbReference type="ARBA" id="ARBA00022989"/>
    </source>
</evidence>
<dbReference type="InterPro" id="IPR036640">
    <property type="entry name" value="ABC1_TM_sf"/>
</dbReference>
<dbReference type="RefSeq" id="WP_073341571.1">
    <property type="nucleotide sequence ID" value="NZ_FQVH01000003.1"/>
</dbReference>
<dbReference type="FunFam" id="3.40.50.300:FF:000287">
    <property type="entry name" value="Multidrug ABC transporter ATP-binding protein"/>
    <property type="match status" value="1"/>
</dbReference>
<evidence type="ECO:0000259" key="10">
    <source>
        <dbReference type="PROSITE" id="PS50893"/>
    </source>
</evidence>
<dbReference type="InterPro" id="IPR017871">
    <property type="entry name" value="ABC_transporter-like_CS"/>
</dbReference>
<dbReference type="InterPro" id="IPR039421">
    <property type="entry name" value="Type_1_exporter"/>
</dbReference>
<feature type="transmembrane region" description="Helical" evidence="9">
    <location>
        <begin position="270"/>
        <end position="289"/>
    </location>
</feature>
<keyword evidence="5" id="KW-0547">Nucleotide-binding</keyword>
<keyword evidence="3" id="KW-1003">Cell membrane</keyword>
<keyword evidence="8 9" id="KW-0472">Membrane</keyword>
<comment type="subcellular location">
    <subcellularLocation>
        <location evidence="1">Cell membrane</location>
        <topology evidence="1">Multi-pass membrane protein</topology>
    </subcellularLocation>
</comment>